<evidence type="ECO:0000256" key="1">
    <source>
        <dbReference type="SAM" id="Phobius"/>
    </source>
</evidence>
<name>A0A2N3PLK0_9HELI</name>
<feature type="transmembrane region" description="Helical" evidence="1">
    <location>
        <begin position="48"/>
        <end position="69"/>
    </location>
</feature>
<evidence type="ECO:0000313" key="2">
    <source>
        <dbReference type="EMBL" id="PKT82719.1"/>
    </source>
</evidence>
<reference evidence="2 3" key="1">
    <citation type="submission" date="2016-07" db="EMBL/GenBank/DDBJ databases">
        <title>Detection of Helicobacter winghamensis from caecal content of red fox (Vulpes vulpes).</title>
        <authorList>
            <person name="Zanoni R.G."/>
            <person name="Florio D."/>
            <person name="Caffara M."/>
            <person name="Renzi M."/>
            <person name="Parisi A."/>
            <person name="Pasquali F."/>
            <person name="Manfreda G."/>
        </authorList>
    </citation>
    <scope>NUCLEOTIDE SEQUENCE [LARGE SCALE GENOMIC DNA]</scope>
    <source>
        <strain evidence="2 3">295_13</strain>
    </source>
</reference>
<sequence>MEFGEIDGRGFQSKRYGISWVAYVKMSLVHLIFVIIVVYGAKYFLPQFFWKILLGFGVLELINFTLRFLSLRAQYVFMNERGVWFHRGIFPWTKGVNGIIWNDCGGAMFQQSFWSYILKTYTVFITHKYTESAQIAVSNIYNGKEFCAEVADYMHKMSQK</sequence>
<comment type="caution">
    <text evidence="2">The sequence shown here is derived from an EMBL/GenBank/DDBJ whole genome shotgun (WGS) entry which is preliminary data.</text>
</comment>
<keyword evidence="1" id="KW-0812">Transmembrane</keyword>
<dbReference type="RefSeq" id="WP_050754817.1">
    <property type="nucleotide sequence ID" value="NZ_CABKOI010000020.1"/>
</dbReference>
<dbReference type="AlphaFoldDB" id="A0A2N3PLK0"/>
<keyword evidence="1" id="KW-1133">Transmembrane helix</keyword>
<protein>
    <submittedName>
        <fullName evidence="2">Uncharacterized protein</fullName>
    </submittedName>
</protein>
<dbReference type="STRING" id="556267.HWAG_01201"/>
<organism evidence="2 3">
    <name type="scientific">Helicobacter winghamensis</name>
    <dbReference type="NCBI Taxonomy" id="157268"/>
    <lineage>
        <taxon>Bacteria</taxon>
        <taxon>Pseudomonadati</taxon>
        <taxon>Campylobacterota</taxon>
        <taxon>Epsilonproteobacteria</taxon>
        <taxon>Campylobacterales</taxon>
        <taxon>Helicobacteraceae</taxon>
        <taxon>Helicobacter</taxon>
    </lineage>
</organism>
<keyword evidence="1" id="KW-0472">Membrane</keyword>
<evidence type="ECO:0000313" key="3">
    <source>
        <dbReference type="Proteomes" id="UP000233350"/>
    </source>
</evidence>
<dbReference type="OrthoDB" id="9154303at2"/>
<dbReference type="GeneID" id="97290462"/>
<feature type="transmembrane region" description="Helical" evidence="1">
    <location>
        <begin position="20"/>
        <end position="42"/>
    </location>
</feature>
<gene>
    <name evidence="2" type="ORF">BCM31_06080</name>
</gene>
<dbReference type="Proteomes" id="UP000233350">
    <property type="component" value="Unassembled WGS sequence"/>
</dbReference>
<dbReference type="EMBL" id="MBPK01000001">
    <property type="protein sequence ID" value="PKT82719.1"/>
    <property type="molecule type" value="Genomic_DNA"/>
</dbReference>
<proteinExistence type="predicted"/>
<accession>A0A2N3PLK0</accession>
<keyword evidence="3" id="KW-1185">Reference proteome</keyword>